<gene>
    <name evidence="1" type="ORF">CBW21_04690</name>
</gene>
<comment type="caution">
    <text evidence="1">The sequence shown here is derived from an EMBL/GenBank/DDBJ whole genome shotgun (WGS) entry which is preliminary data.</text>
</comment>
<evidence type="ECO:0000313" key="1">
    <source>
        <dbReference type="EMBL" id="OVE49841.1"/>
    </source>
</evidence>
<dbReference type="Proteomes" id="UP000196342">
    <property type="component" value="Unassembled WGS sequence"/>
</dbReference>
<organism evidence="1 2">
    <name type="scientific">Chromobacterium violaceum</name>
    <dbReference type="NCBI Taxonomy" id="536"/>
    <lineage>
        <taxon>Bacteria</taxon>
        <taxon>Pseudomonadati</taxon>
        <taxon>Pseudomonadota</taxon>
        <taxon>Betaproteobacteria</taxon>
        <taxon>Neisseriales</taxon>
        <taxon>Chromobacteriaceae</taxon>
        <taxon>Chromobacterium</taxon>
    </lineage>
</organism>
<accession>A0A202BER9</accession>
<dbReference type="EMBL" id="NHOO01000003">
    <property type="protein sequence ID" value="OVE49841.1"/>
    <property type="molecule type" value="Genomic_DNA"/>
</dbReference>
<dbReference type="RefSeq" id="WP_087697315.1">
    <property type="nucleotide sequence ID" value="NZ_NHOO01000003.1"/>
</dbReference>
<sequence length="93" mass="10478">MILKESDLVAVMMAMVGFLQQEIKEEVSIELDLYRFISDDEWTDFESDPIYMVGSIKDDWDSLLRSVESGNITFVDLERLSNVLKAIGAVGVG</sequence>
<name>A0A202BER9_CHRVL</name>
<protein>
    <submittedName>
        <fullName evidence="1">Uncharacterized protein</fullName>
    </submittedName>
</protein>
<dbReference type="AlphaFoldDB" id="A0A202BER9"/>
<keyword evidence="2" id="KW-1185">Reference proteome</keyword>
<proteinExistence type="predicted"/>
<reference evidence="1 2" key="1">
    <citation type="submission" date="2017-05" db="EMBL/GenBank/DDBJ databases">
        <title>Chromobacterium violaceum GHPS1 isolated from Hydrocarbon polluted soil in French Guiana display an awesome secondary metabolite arsenal and a battery of drug and heavy-metal-resistance and detoxification of xenobiotics proteins.</title>
        <authorList>
            <person name="Belbahri L."/>
        </authorList>
    </citation>
    <scope>NUCLEOTIDE SEQUENCE [LARGE SCALE GENOMIC DNA]</scope>
    <source>
        <strain evidence="1 2">GHPS1</strain>
    </source>
</reference>
<evidence type="ECO:0000313" key="2">
    <source>
        <dbReference type="Proteomes" id="UP000196342"/>
    </source>
</evidence>